<protein>
    <recommendedName>
        <fullName evidence="3">ISXO2-like transposase domain-containing protein</fullName>
    </recommendedName>
</protein>
<dbReference type="InterPro" id="IPR053164">
    <property type="entry name" value="IS1016-like_transposase"/>
</dbReference>
<feature type="non-terminal residue" evidence="1">
    <location>
        <position position="1"/>
    </location>
</feature>
<proteinExistence type="predicted"/>
<dbReference type="HOGENOM" id="CLU_044348_6_3_1"/>
<dbReference type="PANTHER" id="PTHR47163:SF2">
    <property type="entry name" value="SI:DKEY-17M8.2"/>
    <property type="match status" value="1"/>
</dbReference>
<organism evidence="1 2">
    <name type="scientific">Anncaliia algerae PRA339</name>
    <dbReference type="NCBI Taxonomy" id="1288291"/>
    <lineage>
        <taxon>Eukaryota</taxon>
        <taxon>Fungi</taxon>
        <taxon>Fungi incertae sedis</taxon>
        <taxon>Microsporidia</taxon>
        <taxon>Tubulinosematoidea</taxon>
        <taxon>Tubulinosematidae</taxon>
        <taxon>Anncaliia</taxon>
    </lineage>
</organism>
<dbReference type="EMBL" id="KK365179">
    <property type="protein sequence ID" value="KCZ80474.1"/>
    <property type="molecule type" value="Genomic_DNA"/>
</dbReference>
<evidence type="ECO:0000313" key="2">
    <source>
        <dbReference type="Proteomes" id="UP000030655"/>
    </source>
</evidence>
<keyword evidence="2" id="KW-1185">Reference proteome</keyword>
<dbReference type="Proteomes" id="UP000030655">
    <property type="component" value="Unassembled WGS sequence"/>
</dbReference>
<name>A0A059F0F3_9MICR</name>
<gene>
    <name evidence="1" type="ORF">H312_02111</name>
</gene>
<evidence type="ECO:0008006" key="3">
    <source>
        <dbReference type="Google" id="ProtNLM"/>
    </source>
</evidence>
<evidence type="ECO:0000313" key="1">
    <source>
        <dbReference type="EMBL" id="KCZ80474.1"/>
    </source>
</evidence>
<dbReference type="OrthoDB" id="2192972at2759"/>
<dbReference type="VEuPathDB" id="MicrosporidiaDB:H312_02111"/>
<sequence length="108" mass="12884">VLEGRLRVNSIFFTEGYPSYPTVAENLSLQHHIVNHNEGFVNEDGIHSNNIEGFWSYLKLEMRRQGGVLRNNIDEWLVDFTFRKRYLKNYDFNTVKNIYIEILKIIFN</sequence>
<reference evidence="2" key="1">
    <citation type="submission" date="2013-02" db="EMBL/GenBank/DDBJ databases">
        <authorList>
            <consortium name="The Broad Institute Genome Sequencing Platform"/>
            <person name="Cuomo C."/>
            <person name="Becnel J."/>
            <person name="Sanscrainte N."/>
            <person name="Walker B."/>
            <person name="Young S.K."/>
            <person name="Zeng Q."/>
            <person name="Gargeya S."/>
            <person name="Fitzgerald M."/>
            <person name="Haas B."/>
            <person name="Abouelleil A."/>
            <person name="Alvarado L."/>
            <person name="Arachchi H.M."/>
            <person name="Berlin A.M."/>
            <person name="Chapman S.B."/>
            <person name="Dewar J."/>
            <person name="Goldberg J."/>
            <person name="Griggs A."/>
            <person name="Gujja S."/>
            <person name="Hansen M."/>
            <person name="Howarth C."/>
            <person name="Imamovic A."/>
            <person name="Larimer J."/>
            <person name="McCowan C."/>
            <person name="Murphy C."/>
            <person name="Neiman D."/>
            <person name="Pearson M."/>
            <person name="Priest M."/>
            <person name="Roberts A."/>
            <person name="Saif S."/>
            <person name="Shea T."/>
            <person name="Sisk P."/>
            <person name="Sykes S."/>
            <person name="Wortman J."/>
            <person name="Nusbaum C."/>
            <person name="Birren B."/>
        </authorList>
    </citation>
    <scope>NUCLEOTIDE SEQUENCE [LARGE SCALE GENOMIC DNA]</scope>
    <source>
        <strain evidence="2">PRA339</strain>
    </source>
</reference>
<reference evidence="1 2" key="2">
    <citation type="submission" date="2014-03" db="EMBL/GenBank/DDBJ databases">
        <title>The Genome Sequence of Anncaliia algerae insect isolate PRA339.</title>
        <authorList>
            <consortium name="The Broad Institute Genome Sequencing Platform"/>
            <consortium name="The Broad Institute Genome Sequencing Center for Infectious Disease"/>
            <person name="Cuomo C."/>
            <person name="Becnel J."/>
            <person name="Sanscrainte N."/>
            <person name="Walker B."/>
            <person name="Young S.K."/>
            <person name="Zeng Q."/>
            <person name="Gargeya S."/>
            <person name="Fitzgerald M."/>
            <person name="Haas B."/>
            <person name="Abouelleil A."/>
            <person name="Alvarado L."/>
            <person name="Arachchi H.M."/>
            <person name="Berlin A.M."/>
            <person name="Chapman S.B."/>
            <person name="Dewar J."/>
            <person name="Goldberg J."/>
            <person name="Griggs A."/>
            <person name="Gujja S."/>
            <person name="Hansen M."/>
            <person name="Howarth C."/>
            <person name="Imamovic A."/>
            <person name="Larimer J."/>
            <person name="McCowan C."/>
            <person name="Murphy C."/>
            <person name="Neiman D."/>
            <person name="Pearson M."/>
            <person name="Priest M."/>
            <person name="Roberts A."/>
            <person name="Saif S."/>
            <person name="Shea T."/>
            <person name="Sisk P."/>
            <person name="Sykes S."/>
            <person name="Wortman J."/>
            <person name="Nusbaum C."/>
            <person name="Birren B."/>
        </authorList>
    </citation>
    <scope>NUCLEOTIDE SEQUENCE [LARGE SCALE GENOMIC DNA]</scope>
    <source>
        <strain evidence="1 2">PRA339</strain>
    </source>
</reference>
<dbReference type="AlphaFoldDB" id="A0A059F0F3"/>
<dbReference type="PANTHER" id="PTHR47163">
    <property type="entry name" value="DDE_TNP_IS1595 DOMAIN-CONTAINING PROTEIN"/>
    <property type="match status" value="1"/>
</dbReference>
<accession>A0A059F0F3</accession>